<sequence length="387" mass="40932">MKLAFLDPLLHTPGPWASVYFGTARNTEDAATQQELQARAACERLAAQGADDATCQALYAELSTPAPGLPGRALFASHGAVRLDIPLTTPPAQPESCWTALPHTGPLLDYAGADPACLVAYVDRTGAGMELYDAQGRHPAGQVEGHDWPVHRTATAEWSERHFQNAVEDTWEANAARAAEAVAATAEDCGAEFVVLAGDPRERRAVRDKLPQQLRVAAVESDHGGRAAGSGAGQRLLDAELETLRAEQAHAHAEEALQRFRAGRVPTEGRIDAAEGVPALIDAAREHRIEALLVRSGGTDLHRDVWVGPEPDQLALRRTDAQYLGEPRPAAARADDALIRSAAATGAEVIPLPDPDGRGAAPVGGLGALLRWPYEGGLPGGGRPREA</sequence>
<dbReference type="EMBL" id="JAAKZV010000326">
    <property type="protein sequence ID" value="NGN69682.1"/>
    <property type="molecule type" value="Genomic_DNA"/>
</dbReference>
<evidence type="ECO:0000313" key="2">
    <source>
        <dbReference type="Proteomes" id="UP000481583"/>
    </source>
</evidence>
<gene>
    <name evidence="1" type="ORF">G5C51_38075</name>
</gene>
<evidence type="ECO:0000313" key="1">
    <source>
        <dbReference type="EMBL" id="NGN69682.1"/>
    </source>
</evidence>
<keyword evidence="2" id="KW-1185">Reference proteome</keyword>
<proteinExistence type="predicted"/>
<dbReference type="InterPro" id="IPR040701">
    <property type="entry name" value="Bact_RF_family2"/>
</dbReference>
<name>A0A6G4UCE1_9ACTN</name>
<accession>A0A6G4UCE1</accession>
<comment type="caution">
    <text evidence="1">The sequence shown here is derived from an EMBL/GenBank/DDBJ whole genome shotgun (WGS) entry which is preliminary data.</text>
</comment>
<evidence type="ECO:0008006" key="3">
    <source>
        <dbReference type="Google" id="ProtNLM"/>
    </source>
</evidence>
<dbReference type="RefSeq" id="WP_165244831.1">
    <property type="nucleotide sequence ID" value="NZ_JAAKZV010000326.1"/>
</dbReference>
<dbReference type="Pfam" id="PF18844">
    <property type="entry name" value="baeRF_family2"/>
    <property type="match status" value="1"/>
</dbReference>
<organism evidence="1 2">
    <name type="scientific">Streptomyces coryli</name>
    <dbReference type="NCBI Taxonomy" id="1128680"/>
    <lineage>
        <taxon>Bacteria</taxon>
        <taxon>Bacillati</taxon>
        <taxon>Actinomycetota</taxon>
        <taxon>Actinomycetes</taxon>
        <taxon>Kitasatosporales</taxon>
        <taxon>Streptomycetaceae</taxon>
        <taxon>Streptomyces</taxon>
    </lineage>
</organism>
<reference evidence="1 2" key="1">
    <citation type="submission" date="2020-02" db="EMBL/GenBank/DDBJ databases">
        <title>Whole-genome analyses of novel actinobacteria.</title>
        <authorList>
            <person name="Sahin N."/>
        </authorList>
    </citation>
    <scope>NUCLEOTIDE SEQUENCE [LARGE SCALE GENOMIC DNA]</scope>
    <source>
        <strain evidence="1 2">A7024</strain>
    </source>
</reference>
<dbReference type="AlphaFoldDB" id="A0A6G4UCE1"/>
<dbReference type="Proteomes" id="UP000481583">
    <property type="component" value="Unassembled WGS sequence"/>
</dbReference>
<protein>
    <recommendedName>
        <fullName evidence="3">Peptide chain release factor 1</fullName>
    </recommendedName>
</protein>